<reference evidence="1 2" key="1">
    <citation type="submission" date="2024-08" db="EMBL/GenBank/DDBJ databases">
        <title>Clostridium lapicellarii sp. nov., and Clostridium renhuaiense sp. nov., two species isolated from the mud in a fermentation cellar used for producing sauce-flavour Chinese liquors.</title>
        <authorList>
            <person name="Yang F."/>
            <person name="Wang H."/>
            <person name="Chen L.Q."/>
            <person name="Zhou N."/>
            <person name="Lu J.J."/>
            <person name="Pu X.X."/>
            <person name="Wan B."/>
            <person name="Wang L."/>
            <person name="Liu S.J."/>
        </authorList>
    </citation>
    <scope>NUCLEOTIDE SEQUENCE [LARGE SCALE GENOMIC DNA]</scope>
    <source>
        <strain evidence="1 2">MT-113</strain>
    </source>
</reference>
<dbReference type="Proteomes" id="UP001565220">
    <property type="component" value="Unassembled WGS sequence"/>
</dbReference>
<dbReference type="SUPFAM" id="SSF88659">
    <property type="entry name" value="Sigma3 and sigma4 domains of RNA polymerase sigma factors"/>
    <property type="match status" value="1"/>
</dbReference>
<gene>
    <name evidence="1" type="ORF">AB8S09_05780</name>
</gene>
<evidence type="ECO:0000313" key="1">
    <source>
        <dbReference type="EMBL" id="MEY8763161.1"/>
    </source>
</evidence>
<accession>A0ABV4DXF0</accession>
<proteinExistence type="predicted"/>
<keyword evidence="2" id="KW-1185">Reference proteome</keyword>
<evidence type="ECO:0000313" key="2">
    <source>
        <dbReference type="Proteomes" id="UP001565220"/>
    </source>
</evidence>
<comment type="caution">
    <text evidence="1">The sequence shown here is derived from an EMBL/GenBank/DDBJ whole genome shotgun (WGS) entry which is preliminary data.</text>
</comment>
<name>A0ABV4DXF0_9CLOT</name>
<dbReference type="EMBL" id="JBGFFE010000005">
    <property type="protein sequence ID" value="MEY8763161.1"/>
    <property type="molecule type" value="Genomic_DNA"/>
</dbReference>
<dbReference type="RefSeq" id="WP_369868658.1">
    <property type="nucleotide sequence ID" value="NZ_JBGFFE010000005.1"/>
</dbReference>
<sequence>MAKSENHSKQKRIFDKQSGTWYEVQENQYREFDRWRTNLRKREQYWGRCFCPRSKWWLCDGNCLDCEYHTRNDVSLDDPLPNGDCTIGDYIVDDKPTPEEITSDRDLFMRLIKRLRGIDPEADRIIQIWQDHPEGISDRKVAELLGRKQRTFADEMKKFRDEFRSDRNF</sequence>
<dbReference type="InterPro" id="IPR013324">
    <property type="entry name" value="RNA_pol_sigma_r3/r4-like"/>
</dbReference>
<protein>
    <submittedName>
        <fullName evidence="1">Bacterio-opsin activator</fullName>
    </submittedName>
</protein>
<organism evidence="1 2">
    <name type="scientific">Clostridium lapidicellarium</name>
    <dbReference type="NCBI Taxonomy" id="3240931"/>
    <lineage>
        <taxon>Bacteria</taxon>
        <taxon>Bacillati</taxon>
        <taxon>Bacillota</taxon>
        <taxon>Clostridia</taxon>
        <taxon>Eubacteriales</taxon>
        <taxon>Clostridiaceae</taxon>
        <taxon>Clostridium</taxon>
    </lineage>
</organism>